<reference evidence="3 4" key="1">
    <citation type="submission" date="2019-07" db="EMBL/GenBank/DDBJ databases">
        <title>Whole genome shotgun sequence of Swaminathania salitolerans NBRC 104436.</title>
        <authorList>
            <person name="Hosoyama A."/>
            <person name="Uohara A."/>
            <person name="Ohji S."/>
            <person name="Ichikawa N."/>
        </authorList>
    </citation>
    <scope>NUCLEOTIDE SEQUENCE [LARGE SCALE GENOMIC DNA]</scope>
    <source>
        <strain evidence="3 4">NBRC 104436</strain>
    </source>
</reference>
<dbReference type="Gene3D" id="3.30.70.2700">
    <property type="match status" value="1"/>
</dbReference>
<dbReference type="PANTHER" id="PTHR42842">
    <property type="entry name" value="FAD/NAD(P)-BINDING OXIDOREDUCTASE"/>
    <property type="match status" value="1"/>
</dbReference>
<dbReference type="InterPro" id="IPR028348">
    <property type="entry name" value="FAD-binding_protein"/>
</dbReference>
<dbReference type="InterPro" id="IPR036188">
    <property type="entry name" value="FAD/NAD-bd_sf"/>
</dbReference>
<dbReference type="InterPro" id="IPR002938">
    <property type="entry name" value="FAD-bd"/>
</dbReference>
<dbReference type="Pfam" id="PF21688">
    <property type="entry name" value="FAD-depend_C"/>
    <property type="match status" value="1"/>
</dbReference>
<evidence type="ECO:0000259" key="2">
    <source>
        <dbReference type="Pfam" id="PF21688"/>
    </source>
</evidence>
<sequence>MIRLTELRLPLDHDETALVEAILARLGVAPEALLAHTIVRRGYDARKRGKIVLVYSVDCRLADEPALLARHENTPNILPAPETRYVLPKAPPRAGRGGSEATRPVVIGAGPCGVMAALILAQAGLRPIVLERGKIVRERTVDTFALWRRSELTPESNVQFGEGGAGTFSDGKLYSGVSDPRNLGRKVMEEFVKAGAPEEILYVSKPHIGTFRLVSMVEHIRAEIESLGGEYRFGTRVDGLITEGVSRRLKGLRLSDGSVLETDHAILAVGHSARDTFGMLHAAGVPMQAKPFSIGVRIEHPQSLIDCARFGDQRGHPLLGAADYKLVHHASNGRAVYSFCMCPGGTVVAATSEPGQVVTNGMSQYSRAERNANAGIVVEVSPERDYPGDVLGGVAFQRRWERAAFLAGGGDYRAPAQRVEDFLAGRASTALGEVVPSYKPGVTPADLAQCLPDFAVAAIREALPAFDRKLRGFSMGDAVLTGVETRTSSPIRIARAEDGQCPGLQGLFPAGEGAGYAGGILSAGIDGIRAAEWVIAASRAAD</sequence>
<dbReference type="Pfam" id="PF01494">
    <property type="entry name" value="FAD_binding_3"/>
    <property type="match status" value="1"/>
</dbReference>
<keyword evidence="4" id="KW-1185">Reference proteome</keyword>
<dbReference type="RefSeq" id="WP_147093991.1">
    <property type="nucleotide sequence ID" value="NZ_BJVC01000005.1"/>
</dbReference>
<gene>
    <name evidence="3" type="ORF">SSA02_20660</name>
</gene>
<dbReference type="GO" id="GO:0071949">
    <property type="term" value="F:FAD binding"/>
    <property type="evidence" value="ECO:0007669"/>
    <property type="project" value="InterPro"/>
</dbReference>
<evidence type="ECO:0000259" key="1">
    <source>
        <dbReference type="Pfam" id="PF01494"/>
    </source>
</evidence>
<evidence type="ECO:0000313" key="3">
    <source>
        <dbReference type="EMBL" id="GEL02903.1"/>
    </source>
</evidence>
<dbReference type="PIRSF" id="PIRSF038984">
    <property type="entry name" value="FAD_binding_protein"/>
    <property type="match status" value="1"/>
</dbReference>
<proteinExistence type="predicted"/>
<feature type="domain" description="FAD-dependent protein C-terminal" evidence="2">
    <location>
        <begin position="291"/>
        <end position="487"/>
    </location>
</feature>
<name>A0A511BSV4_9PROT</name>
<dbReference type="EMBL" id="BJVC01000005">
    <property type="protein sequence ID" value="GEL02903.1"/>
    <property type="molecule type" value="Genomic_DNA"/>
</dbReference>
<protein>
    <submittedName>
        <fullName evidence="3">Uncharacterized protein</fullName>
    </submittedName>
</protein>
<feature type="domain" description="FAD-binding" evidence="1">
    <location>
        <begin position="105"/>
        <end position="132"/>
    </location>
</feature>
<accession>A0A511BSV4</accession>
<evidence type="ECO:0000313" key="4">
    <source>
        <dbReference type="Proteomes" id="UP000321405"/>
    </source>
</evidence>
<dbReference type="SUPFAM" id="SSF51905">
    <property type="entry name" value="FAD/NAD(P)-binding domain"/>
    <property type="match status" value="1"/>
</dbReference>
<dbReference type="Gene3D" id="3.50.50.60">
    <property type="entry name" value="FAD/NAD(P)-binding domain"/>
    <property type="match status" value="2"/>
</dbReference>
<dbReference type="PANTHER" id="PTHR42842:SF3">
    <property type="entry name" value="FAD_NAD(P)-BINDING OXIDOREDUCTASE FAMILY PROTEIN"/>
    <property type="match status" value="1"/>
</dbReference>
<dbReference type="InterPro" id="IPR049516">
    <property type="entry name" value="FAD-depend_C"/>
</dbReference>
<organism evidence="3 4">
    <name type="scientific">Swaminathania salitolerans</name>
    <dbReference type="NCBI Taxonomy" id="182838"/>
    <lineage>
        <taxon>Bacteria</taxon>
        <taxon>Pseudomonadati</taxon>
        <taxon>Pseudomonadota</taxon>
        <taxon>Alphaproteobacteria</taxon>
        <taxon>Acetobacterales</taxon>
        <taxon>Acetobacteraceae</taxon>
        <taxon>Swaminathania</taxon>
    </lineage>
</organism>
<dbReference type="OrthoDB" id="9772594at2"/>
<dbReference type="AlphaFoldDB" id="A0A511BSV4"/>
<comment type="caution">
    <text evidence="3">The sequence shown here is derived from an EMBL/GenBank/DDBJ whole genome shotgun (WGS) entry which is preliminary data.</text>
</comment>
<dbReference type="Proteomes" id="UP000321405">
    <property type="component" value="Unassembled WGS sequence"/>
</dbReference>